<name>A0A5B7H8P9_PORTR</name>
<dbReference type="AlphaFoldDB" id="A0A5B7H8P9"/>
<proteinExistence type="predicted"/>
<evidence type="ECO:0000313" key="2">
    <source>
        <dbReference type="Proteomes" id="UP000324222"/>
    </source>
</evidence>
<keyword evidence="2" id="KW-1185">Reference proteome</keyword>
<sequence>MVTIPEGFTGVFQRDLVSIRVQGKKAAETGSTGVSIKYTHSWLLQHRGDRARVMEPAIVYRFN</sequence>
<reference evidence="1 2" key="1">
    <citation type="submission" date="2019-05" db="EMBL/GenBank/DDBJ databases">
        <title>Another draft genome of Portunus trituberculatus and its Hox gene families provides insights of decapod evolution.</title>
        <authorList>
            <person name="Jeong J.-H."/>
            <person name="Song I."/>
            <person name="Kim S."/>
            <person name="Choi T."/>
            <person name="Kim D."/>
            <person name="Ryu S."/>
            <person name="Kim W."/>
        </authorList>
    </citation>
    <scope>NUCLEOTIDE SEQUENCE [LARGE SCALE GENOMIC DNA]</scope>
    <source>
        <tissue evidence="1">Muscle</tissue>
    </source>
</reference>
<accession>A0A5B7H8P9</accession>
<organism evidence="1 2">
    <name type="scientific">Portunus trituberculatus</name>
    <name type="common">Swimming crab</name>
    <name type="synonym">Neptunus trituberculatus</name>
    <dbReference type="NCBI Taxonomy" id="210409"/>
    <lineage>
        <taxon>Eukaryota</taxon>
        <taxon>Metazoa</taxon>
        <taxon>Ecdysozoa</taxon>
        <taxon>Arthropoda</taxon>
        <taxon>Crustacea</taxon>
        <taxon>Multicrustacea</taxon>
        <taxon>Malacostraca</taxon>
        <taxon>Eumalacostraca</taxon>
        <taxon>Eucarida</taxon>
        <taxon>Decapoda</taxon>
        <taxon>Pleocyemata</taxon>
        <taxon>Brachyura</taxon>
        <taxon>Eubrachyura</taxon>
        <taxon>Portunoidea</taxon>
        <taxon>Portunidae</taxon>
        <taxon>Portuninae</taxon>
        <taxon>Portunus</taxon>
    </lineage>
</organism>
<gene>
    <name evidence="1" type="ORF">E2C01_060651</name>
</gene>
<protein>
    <submittedName>
        <fullName evidence="1">Uncharacterized protein</fullName>
    </submittedName>
</protein>
<comment type="caution">
    <text evidence="1">The sequence shown here is derived from an EMBL/GenBank/DDBJ whole genome shotgun (WGS) entry which is preliminary data.</text>
</comment>
<evidence type="ECO:0000313" key="1">
    <source>
        <dbReference type="EMBL" id="MPC66503.1"/>
    </source>
</evidence>
<dbReference type="Proteomes" id="UP000324222">
    <property type="component" value="Unassembled WGS sequence"/>
</dbReference>
<dbReference type="EMBL" id="VSRR010024853">
    <property type="protein sequence ID" value="MPC66503.1"/>
    <property type="molecule type" value="Genomic_DNA"/>
</dbReference>